<reference evidence="2 3" key="1">
    <citation type="journal article" date="2007" name="Proc. Natl. Acad. Sci. U.S.A.">
        <title>Genome dynamics in a natural archaeal population.</title>
        <authorList>
            <person name="Allen E.E."/>
            <person name="Tyson G.W."/>
            <person name="Whitaker R.J."/>
            <person name="Detter J.C."/>
            <person name="Richardson P.M."/>
            <person name="Banfield J.F."/>
        </authorList>
    </citation>
    <scope>NUCLEOTIDE SEQUENCE [LARGE SCALE GENOMIC DNA]</scope>
    <source>
        <strain evidence="3">fer1</strain>
    </source>
</reference>
<keyword evidence="1" id="KW-0479">Metal-binding</keyword>
<dbReference type="AlphaFoldDB" id="S0AQH8"/>
<dbReference type="KEGG" id="fac:FACI_IFERC01G0449"/>
<dbReference type="PROSITE" id="PS00202">
    <property type="entry name" value="RUBREDOXIN"/>
    <property type="match status" value="1"/>
</dbReference>
<evidence type="ECO:0000313" key="3">
    <source>
        <dbReference type="Proteomes" id="UP000014660"/>
    </source>
</evidence>
<evidence type="ECO:0000256" key="1">
    <source>
        <dbReference type="ARBA" id="ARBA00022723"/>
    </source>
</evidence>
<keyword evidence="3" id="KW-1185">Reference proteome</keyword>
<dbReference type="HOGENOM" id="CLU_820406_0_0_2"/>
<dbReference type="Proteomes" id="UP000014660">
    <property type="component" value="Chromosome"/>
</dbReference>
<dbReference type="GeneID" id="16024601"/>
<protein>
    <submittedName>
        <fullName evidence="2">Uncharacterized protein</fullName>
    </submittedName>
</protein>
<sequence length="338" mass="38750">MKQKAPNCLHGHAKMRKTYCLVSSAGKKRWVPVGWTCPVCGMLEIDKKDLPEMGHGLPGAPMCSSCKKPMKALYSQVEGKNQMRHIKGAYACFSRTHEVRTIPKQLTDIERVVTEGLREVIQNDGKEIMYEWYAKIHGIERANEIRRVESQRTIHGMMMEAWGLSGIPAHMGRMVFPDGKVGEFVFPPELWRISLQVRKDPPWDIIEKYLEEMGVKMPEFDKACNPEPYINTAILYEWVCEHTPEMINAVGLVLIHLLTPSHALANASVLYGTMVAYSFFKEANNESIGLDERESAERIFVELLNYGFNIRVLNSEHFLLKNLRRQIPDSRKKLYPSQ</sequence>
<evidence type="ECO:0000313" key="2">
    <source>
        <dbReference type="EMBL" id="AGO60429.1"/>
    </source>
</evidence>
<gene>
    <name evidence="2" type="ORF">FACI_IFERC00001G0449</name>
</gene>
<dbReference type="GO" id="GO:0046872">
    <property type="term" value="F:metal ion binding"/>
    <property type="evidence" value="ECO:0007669"/>
    <property type="project" value="UniProtKB-KW"/>
</dbReference>
<dbReference type="RefSeq" id="WP_009886475.1">
    <property type="nucleotide sequence ID" value="NC_021592.1"/>
</dbReference>
<organism evidence="2 3">
    <name type="scientific">Ferroplasma acidarmanus Fer1</name>
    <dbReference type="NCBI Taxonomy" id="333146"/>
    <lineage>
        <taxon>Archaea</taxon>
        <taxon>Methanobacteriati</taxon>
        <taxon>Thermoplasmatota</taxon>
        <taxon>Thermoplasmata</taxon>
        <taxon>Thermoplasmatales</taxon>
        <taxon>Ferroplasmaceae</taxon>
        <taxon>Ferroplasma</taxon>
    </lineage>
</organism>
<proteinExistence type="predicted"/>
<name>S0AQH8_FERAC</name>
<dbReference type="PATRIC" id="fig|333146.12.peg.471"/>
<dbReference type="InterPro" id="IPR018527">
    <property type="entry name" value="Rubredoxin_Fe_BS"/>
</dbReference>
<accession>S0AQH8</accession>
<dbReference type="EMBL" id="CP004145">
    <property type="protein sequence ID" value="AGO60429.1"/>
    <property type="molecule type" value="Genomic_DNA"/>
</dbReference>